<feature type="transmembrane region" description="Helical" evidence="1">
    <location>
        <begin position="317"/>
        <end position="336"/>
    </location>
</feature>
<feature type="transmembrane region" description="Helical" evidence="1">
    <location>
        <begin position="16"/>
        <end position="40"/>
    </location>
</feature>
<keyword evidence="4" id="KW-1185">Reference proteome</keyword>
<feature type="transmembrane region" description="Helical" evidence="1">
    <location>
        <begin position="104"/>
        <end position="122"/>
    </location>
</feature>
<dbReference type="RefSeq" id="WP_208290525.1">
    <property type="nucleotide sequence ID" value="NZ_CP074404.1"/>
</dbReference>
<feature type="domain" description="Acyltransferase 3" evidence="2">
    <location>
        <begin position="9"/>
        <end position="356"/>
    </location>
</feature>
<evidence type="ECO:0000313" key="4">
    <source>
        <dbReference type="Proteomes" id="UP000678317"/>
    </source>
</evidence>
<dbReference type="PANTHER" id="PTHR23028">
    <property type="entry name" value="ACETYLTRANSFERASE"/>
    <property type="match status" value="1"/>
</dbReference>
<proteinExistence type="predicted"/>
<evidence type="ECO:0000259" key="2">
    <source>
        <dbReference type="Pfam" id="PF01757"/>
    </source>
</evidence>
<keyword evidence="3" id="KW-0808">Transferase</keyword>
<keyword evidence="1" id="KW-0812">Transmembrane</keyword>
<dbReference type="EMBL" id="JAGFBM010000010">
    <property type="protein sequence ID" value="MBO3086555.1"/>
    <property type="molecule type" value="Genomic_DNA"/>
</dbReference>
<dbReference type="Pfam" id="PF01757">
    <property type="entry name" value="Acyl_transf_3"/>
    <property type="match status" value="1"/>
</dbReference>
<feature type="transmembrane region" description="Helical" evidence="1">
    <location>
        <begin position="193"/>
        <end position="213"/>
    </location>
</feature>
<feature type="transmembrane region" description="Helical" evidence="1">
    <location>
        <begin position="161"/>
        <end position="181"/>
    </location>
</feature>
<comment type="caution">
    <text evidence="3">The sequence shown here is derived from an EMBL/GenBank/DDBJ whole genome shotgun (WGS) entry which is preliminary data.</text>
</comment>
<dbReference type="GO" id="GO:0016746">
    <property type="term" value="F:acyltransferase activity"/>
    <property type="evidence" value="ECO:0007669"/>
    <property type="project" value="UniProtKB-KW"/>
</dbReference>
<dbReference type="PANTHER" id="PTHR23028:SF53">
    <property type="entry name" value="ACYL_TRANSF_3 DOMAIN-CONTAINING PROTEIN"/>
    <property type="match status" value="1"/>
</dbReference>
<dbReference type="InterPro" id="IPR050879">
    <property type="entry name" value="Acyltransferase_3"/>
</dbReference>
<evidence type="ECO:0000256" key="1">
    <source>
        <dbReference type="SAM" id="Phobius"/>
    </source>
</evidence>
<dbReference type="Proteomes" id="UP000678317">
    <property type="component" value="Unassembled WGS sequence"/>
</dbReference>
<evidence type="ECO:0000313" key="3">
    <source>
        <dbReference type="EMBL" id="MBO3086555.1"/>
    </source>
</evidence>
<feature type="transmembrane region" description="Helical" evidence="1">
    <location>
        <begin position="275"/>
        <end position="296"/>
    </location>
</feature>
<feature type="transmembrane region" description="Helical" evidence="1">
    <location>
        <begin position="60"/>
        <end position="84"/>
    </location>
</feature>
<organism evidence="3 4">
    <name type="scientific">Cellulomonas fengjieae</name>
    <dbReference type="NCBI Taxonomy" id="2819978"/>
    <lineage>
        <taxon>Bacteria</taxon>
        <taxon>Bacillati</taxon>
        <taxon>Actinomycetota</taxon>
        <taxon>Actinomycetes</taxon>
        <taxon>Micrococcales</taxon>
        <taxon>Cellulomonadaceae</taxon>
        <taxon>Cellulomonas</taxon>
    </lineage>
</organism>
<keyword evidence="3" id="KW-0012">Acyltransferase</keyword>
<accession>A0ABS3SNL0</accession>
<keyword evidence="1" id="KW-0472">Membrane</keyword>
<reference evidence="3 4" key="1">
    <citation type="submission" date="2021-03" db="EMBL/GenBank/DDBJ databases">
        <title>novel species in genus Cellulomonas.</title>
        <authorList>
            <person name="Zhang G."/>
        </authorList>
    </citation>
    <scope>NUCLEOTIDE SEQUENCE [LARGE SCALE GENOMIC DNA]</scope>
    <source>
        <strain evidence="4">zg-ZUI188</strain>
    </source>
</reference>
<protein>
    <submittedName>
        <fullName evidence="3">Acyltransferase</fullName>
    </submittedName>
</protein>
<name>A0ABS3SNL0_9CELL</name>
<keyword evidence="1" id="KW-1133">Transmembrane helix</keyword>
<sequence length="414" mass="44627">MKNEPRRFESLDGLRGLAALSVVAYHAMLAVPAFAAFYVADETSPPSTVQWWFAEGPLRLLVPGHEAVLVFFALSGFVLTLPLLRGATTLRHWAVYYPRRLLRLYLPVWGSIAVAVALALLVPRDSSADSAWLQDHADPTVQSTVRTSYLLLGTSSVNSPLWSLTWEVWFSLLLPVLWFLIRLVRADRWWLPAMALLVAISCVSLVPGVRSALPASGLTGGLLEYLPVFGLGMLLAMRLDAIRAWGARVRSWWPYVLGAAFLLWVPGLGPRFPDLAPVWLACSLVGVVLVMAVALESPPVHALLTTRSLGWAGSRSFSIYLTHEPLIVAAALLLAVDGWLPWMLVLVPVVAVVLLVGEGFYRVVERPAHLASQATGRALSRRLGLTPPAGTAAPTAGAVLAAAPSGAAAPGREP</sequence>
<feature type="transmembrane region" description="Helical" evidence="1">
    <location>
        <begin position="342"/>
        <end position="361"/>
    </location>
</feature>
<dbReference type="InterPro" id="IPR002656">
    <property type="entry name" value="Acyl_transf_3_dom"/>
</dbReference>
<gene>
    <name evidence="3" type="ORF">J4035_18065</name>
</gene>
<feature type="transmembrane region" description="Helical" evidence="1">
    <location>
        <begin position="225"/>
        <end position="245"/>
    </location>
</feature>
<feature type="transmembrane region" description="Helical" evidence="1">
    <location>
        <begin position="252"/>
        <end position="269"/>
    </location>
</feature>